<dbReference type="SUPFAM" id="SSF53335">
    <property type="entry name" value="S-adenosyl-L-methionine-dependent methyltransferases"/>
    <property type="match status" value="1"/>
</dbReference>
<dbReference type="Gene3D" id="2.60.120.330">
    <property type="entry name" value="B-lactam Antibiotic, Isopenicillin N Synthase, Chain"/>
    <property type="match status" value="1"/>
</dbReference>
<dbReference type="InterPro" id="IPR044861">
    <property type="entry name" value="IPNS-like_FE2OG_OXY"/>
</dbReference>
<dbReference type="GO" id="GO:0031902">
    <property type="term" value="C:late endosome membrane"/>
    <property type="evidence" value="ECO:0007669"/>
    <property type="project" value="TreeGrafter"/>
</dbReference>
<dbReference type="GO" id="GO:0016197">
    <property type="term" value="P:endosomal transport"/>
    <property type="evidence" value="ECO:0007669"/>
    <property type="project" value="TreeGrafter"/>
</dbReference>
<dbReference type="InterPro" id="IPR005123">
    <property type="entry name" value="Oxoglu/Fe-dep_dioxygenase_dom"/>
</dbReference>
<feature type="region of interest" description="Disordered" evidence="1">
    <location>
        <begin position="253"/>
        <end position="281"/>
    </location>
</feature>
<dbReference type="Proteomes" id="UP000654075">
    <property type="component" value="Unassembled WGS sequence"/>
</dbReference>
<evidence type="ECO:0000313" key="4">
    <source>
        <dbReference type="Proteomes" id="UP000654075"/>
    </source>
</evidence>
<feature type="domain" description="Fe2OG dioxygenase" evidence="2">
    <location>
        <begin position="911"/>
        <end position="1038"/>
    </location>
</feature>
<keyword evidence="4" id="KW-1185">Reference proteome</keyword>
<dbReference type="Pfam" id="PF05050">
    <property type="entry name" value="Methyltransf_21"/>
    <property type="match status" value="1"/>
</dbReference>
<evidence type="ECO:0000256" key="1">
    <source>
        <dbReference type="SAM" id="MobiDB-lite"/>
    </source>
</evidence>
<proteinExistence type="predicted"/>
<dbReference type="SUPFAM" id="SSF51197">
    <property type="entry name" value="Clavaminate synthase-like"/>
    <property type="match status" value="1"/>
</dbReference>
<dbReference type="GO" id="GO:0005794">
    <property type="term" value="C:Golgi apparatus"/>
    <property type="evidence" value="ECO:0007669"/>
    <property type="project" value="TreeGrafter"/>
</dbReference>
<dbReference type="EMBL" id="CAJNNV010027949">
    <property type="protein sequence ID" value="CAE8622305.1"/>
    <property type="molecule type" value="Genomic_DNA"/>
</dbReference>
<gene>
    <name evidence="3" type="ORF">PGLA1383_LOCUS39761</name>
</gene>
<dbReference type="InterPro" id="IPR006342">
    <property type="entry name" value="FkbM_mtfrase"/>
</dbReference>
<dbReference type="Pfam" id="PF14226">
    <property type="entry name" value="DIOX_N"/>
    <property type="match status" value="1"/>
</dbReference>
<evidence type="ECO:0000313" key="3">
    <source>
        <dbReference type="EMBL" id="CAE8622305.1"/>
    </source>
</evidence>
<dbReference type="InterPro" id="IPR027443">
    <property type="entry name" value="IPNS-like_sf"/>
</dbReference>
<accession>A0A813GBJ3</accession>
<organism evidence="3 4">
    <name type="scientific">Polarella glacialis</name>
    <name type="common">Dinoflagellate</name>
    <dbReference type="NCBI Taxonomy" id="89957"/>
    <lineage>
        <taxon>Eukaryota</taxon>
        <taxon>Sar</taxon>
        <taxon>Alveolata</taxon>
        <taxon>Dinophyceae</taxon>
        <taxon>Suessiales</taxon>
        <taxon>Suessiaceae</taxon>
        <taxon>Polarella</taxon>
    </lineage>
</organism>
<comment type="caution">
    <text evidence="3">The sequence shown here is derived from an EMBL/GenBank/DDBJ whole genome shotgun (WGS) entry which is preliminary data.</text>
</comment>
<sequence>MLSLLRKLPQDALARSSIAKHAYGFSTMRDISELPSSKKKIVGRFGVEWFTGRRPTEINARDVELPKAPYNPAPYKMAFNKYPGIVSGLGAEYFYREGQKSPVTYYHMRSPRSGDTVMVGATDGRAREARTLENYWKEKTRGFAAQIVLEGRGVKAYFEPDFPKLKARLGVGAKVKDLTEYCLRDPDCKVSCSKKGDVVVVHGPTKARVGTLAYRLLKQLQPRLLPYTGKGAHFAFHPAKRVPVPIPCAPERARPACPGQEAEPPRSEDPGAARPTGEDELKATGRQVCIKHFTVYAHEPSYKGITGRNRTAAQAGINSGWSESAQELETLLGLAAGFSPRPNLGDAGCQILHLSLIALLFNPSPEAVVCRKSRSQFGEEKAVISYFNWTKKQHGVYVEIGAMDGLTMSNTILLHTCMNWSGILVEGSPQAFSALQRNAARYRERNVQVHLGAVCAPPRTHLTFSTRSSTSGAAVQGDIEQMPPMLRETFGYLYNSSTVETPCKPMAWYLQSVSHVDFFSLDVEGSELEVLETIDFRAVTIEVFMVEFLDQNPKTWKIHNLLRNLGYLECRLFSEEKNHKAVQRVSCEAATSSDAAGANPSAGHTAKPQSRASRGTLQPSLGLCEAAPGNAPAKRDLRKEEGPAELLGCRQLEAPPAPAILRAHLRRWRAMTAASSGASVLAQSPRPSLPTGLAWSAAGAEPPEQLVACVREALSSTGIFTVRNHGVPQEVIARARAESTKFFDQPLEVKQHYAVHGMERNRGYEIYPHHLRFIEKWQAAGAPLRGVHPEPSATQGIVSERFCCGPPVCEPSDSQSWQVVQSDAAGGHADPHYGSSLGQVFFPQNVWPTQEEARDLAQLRPALLETYRSMEQLSVAVLRLLSAAAGFPSTAFDDLLFLSGESSSSARKVVRHTSMLQVCNYPSLLPRRLRPPEGPAEYQLRAKAHQDFGAFTLLARCPGSDSRYKRVGKSGALEIELPDGSWACVPARADELTVMPRTLIEYLTAGRIRGVMHRVANPPSAKAAMDSRRLSVTFVVKPDYSAPAAPPRSEVAADPETPTLGELWRVGWQEAQSQKGTMSHGDAVQQFRRHRQELRQRLLLKDEGPPGGAFSELEA</sequence>
<dbReference type="GO" id="GO:0006888">
    <property type="term" value="P:endoplasmic reticulum to Golgi vesicle-mediated transport"/>
    <property type="evidence" value="ECO:0007669"/>
    <property type="project" value="TreeGrafter"/>
</dbReference>
<name>A0A813GBJ3_POLGL</name>
<dbReference type="GO" id="GO:0005789">
    <property type="term" value="C:endoplasmic reticulum membrane"/>
    <property type="evidence" value="ECO:0007669"/>
    <property type="project" value="TreeGrafter"/>
</dbReference>
<dbReference type="AlphaFoldDB" id="A0A813GBJ3"/>
<dbReference type="InterPro" id="IPR029063">
    <property type="entry name" value="SAM-dependent_MTases_sf"/>
</dbReference>
<evidence type="ECO:0000259" key="2">
    <source>
        <dbReference type="PROSITE" id="PS51471"/>
    </source>
</evidence>
<dbReference type="PANTHER" id="PTHR34009:SF2">
    <property type="entry name" value="PROTEIN STAR"/>
    <property type="match status" value="1"/>
</dbReference>
<dbReference type="Gene3D" id="3.40.50.150">
    <property type="entry name" value="Vaccinia Virus protein VP39"/>
    <property type="match status" value="1"/>
</dbReference>
<dbReference type="PANTHER" id="PTHR34009">
    <property type="entry name" value="PROTEIN STAR"/>
    <property type="match status" value="1"/>
</dbReference>
<dbReference type="InterPro" id="IPR053202">
    <property type="entry name" value="EGF_Rcpt_Signaling_Reg"/>
</dbReference>
<protein>
    <recommendedName>
        <fullName evidence="2">Fe2OG dioxygenase domain-containing protein</fullName>
    </recommendedName>
</protein>
<dbReference type="PROSITE" id="PS51471">
    <property type="entry name" value="FE2OG_OXY"/>
    <property type="match status" value="1"/>
</dbReference>
<feature type="compositionally biased region" description="Polar residues" evidence="1">
    <location>
        <begin position="607"/>
        <end position="619"/>
    </location>
</feature>
<dbReference type="OrthoDB" id="407066at2759"/>
<dbReference type="Pfam" id="PF03171">
    <property type="entry name" value="2OG-FeII_Oxy"/>
    <property type="match status" value="1"/>
</dbReference>
<feature type="region of interest" description="Disordered" evidence="1">
    <location>
        <begin position="592"/>
        <end position="637"/>
    </location>
</feature>
<feature type="compositionally biased region" description="Basic and acidic residues" evidence="1">
    <location>
        <begin position="263"/>
        <end position="281"/>
    </location>
</feature>
<dbReference type="GO" id="GO:0005886">
    <property type="term" value="C:plasma membrane"/>
    <property type="evidence" value="ECO:0007669"/>
    <property type="project" value="TreeGrafter"/>
</dbReference>
<dbReference type="InterPro" id="IPR026992">
    <property type="entry name" value="DIOX_N"/>
</dbReference>
<reference evidence="3" key="1">
    <citation type="submission" date="2021-02" db="EMBL/GenBank/DDBJ databases">
        <authorList>
            <person name="Dougan E. K."/>
            <person name="Rhodes N."/>
            <person name="Thang M."/>
            <person name="Chan C."/>
        </authorList>
    </citation>
    <scope>NUCLEOTIDE SEQUENCE</scope>
</reference>